<dbReference type="InterPro" id="IPR018152">
    <property type="entry name" value="SOD_Cu/Zn_BS"/>
</dbReference>
<evidence type="ECO:0000256" key="3">
    <source>
        <dbReference type="SAM" id="SignalP"/>
    </source>
</evidence>
<dbReference type="Pfam" id="PF00080">
    <property type="entry name" value="Sod_Cu"/>
    <property type="match status" value="1"/>
</dbReference>
<dbReference type="InterPro" id="IPR001424">
    <property type="entry name" value="SOD_Cu_Zn_dom"/>
</dbReference>
<evidence type="ECO:0000313" key="5">
    <source>
        <dbReference type="EMBL" id="KAA2235521.1"/>
    </source>
</evidence>
<gene>
    <name evidence="5" type="ORF">F0L46_18625</name>
</gene>
<comment type="function">
    <text evidence="2">Destroys radicals which are normally produced within the cells and which are toxic to biological systems.</text>
</comment>
<feature type="domain" description="Superoxide dismutase copper/zinc binding" evidence="4">
    <location>
        <begin position="52"/>
        <end position="185"/>
    </location>
</feature>
<dbReference type="SUPFAM" id="SSF49329">
    <property type="entry name" value="Cu,Zn superoxide dismutase-like"/>
    <property type="match status" value="1"/>
</dbReference>
<comment type="caution">
    <text evidence="5">The sequence shown here is derived from an EMBL/GenBank/DDBJ whole genome shotgun (WGS) entry which is preliminary data.</text>
</comment>
<dbReference type="GO" id="GO:0005507">
    <property type="term" value="F:copper ion binding"/>
    <property type="evidence" value="ECO:0007669"/>
    <property type="project" value="InterPro"/>
</dbReference>
<dbReference type="RefSeq" id="WP_149820332.1">
    <property type="nucleotide sequence ID" value="NZ_VUOA01000034.1"/>
</dbReference>
<dbReference type="Proteomes" id="UP000323142">
    <property type="component" value="Unassembled WGS sequence"/>
</dbReference>
<keyword evidence="2" id="KW-0479">Metal-binding</keyword>
<name>A0A5B2V941_9HYPH</name>
<comment type="similarity">
    <text evidence="1 2">Belongs to the Cu-Zn superoxide dismutase family.</text>
</comment>
<accession>A0A5B2V941</accession>
<evidence type="ECO:0000256" key="2">
    <source>
        <dbReference type="RuleBase" id="RU000393"/>
    </source>
</evidence>
<evidence type="ECO:0000259" key="4">
    <source>
        <dbReference type="Pfam" id="PF00080"/>
    </source>
</evidence>
<evidence type="ECO:0000256" key="1">
    <source>
        <dbReference type="ARBA" id="ARBA00010457"/>
    </source>
</evidence>
<dbReference type="EMBL" id="VUOA01000034">
    <property type="protein sequence ID" value="KAA2235521.1"/>
    <property type="molecule type" value="Genomic_DNA"/>
</dbReference>
<proteinExistence type="inferred from homology"/>
<dbReference type="OrthoDB" id="5431326at2"/>
<protein>
    <recommendedName>
        <fullName evidence="2">Superoxide dismutase [Cu-Zn]</fullName>
        <ecNumber evidence="2">1.15.1.1</ecNumber>
    </recommendedName>
</protein>
<comment type="cofactor">
    <cofactor evidence="2">
        <name>Zn(2+)</name>
        <dbReference type="ChEBI" id="CHEBI:29105"/>
    </cofactor>
    <text evidence="2">Binds 1 zinc ion per subunit.</text>
</comment>
<dbReference type="InterPro" id="IPR024134">
    <property type="entry name" value="SOD_Cu/Zn_/chaperone"/>
</dbReference>
<dbReference type="PROSITE" id="PS00332">
    <property type="entry name" value="SOD_CU_ZN_2"/>
    <property type="match status" value="1"/>
</dbReference>
<dbReference type="InterPro" id="IPR036423">
    <property type="entry name" value="SOD-like_Cu/Zn_dom_sf"/>
</dbReference>
<reference evidence="5 6" key="1">
    <citation type="submission" date="2019-09" db="EMBL/GenBank/DDBJ databases">
        <title>Salinarimonas rosea gen. nov., sp. nov., a new member of the a-2 subgroup of the Proteobacteria.</title>
        <authorList>
            <person name="Liu J."/>
        </authorList>
    </citation>
    <scope>NUCLEOTIDE SEQUENCE [LARGE SCALE GENOMIC DNA]</scope>
    <source>
        <strain evidence="5 6">BN140002</strain>
    </source>
</reference>
<dbReference type="PANTHER" id="PTHR10003">
    <property type="entry name" value="SUPEROXIDE DISMUTASE CU-ZN -RELATED"/>
    <property type="match status" value="1"/>
</dbReference>
<keyword evidence="6" id="KW-1185">Reference proteome</keyword>
<dbReference type="EC" id="1.15.1.1" evidence="2"/>
<feature type="signal peptide" evidence="3">
    <location>
        <begin position="1"/>
        <end position="20"/>
    </location>
</feature>
<dbReference type="Gene3D" id="2.60.40.200">
    <property type="entry name" value="Superoxide dismutase, copper/zinc binding domain"/>
    <property type="match status" value="1"/>
</dbReference>
<keyword evidence="2" id="KW-0560">Oxidoreductase</keyword>
<keyword evidence="2" id="KW-0186">Copper</keyword>
<evidence type="ECO:0000313" key="6">
    <source>
        <dbReference type="Proteomes" id="UP000323142"/>
    </source>
</evidence>
<organism evidence="5 6">
    <name type="scientific">Salinarimonas soli</name>
    <dbReference type="NCBI Taxonomy" id="1638099"/>
    <lineage>
        <taxon>Bacteria</taxon>
        <taxon>Pseudomonadati</taxon>
        <taxon>Pseudomonadota</taxon>
        <taxon>Alphaproteobacteria</taxon>
        <taxon>Hyphomicrobiales</taxon>
        <taxon>Salinarimonadaceae</taxon>
        <taxon>Salinarimonas</taxon>
    </lineage>
</organism>
<feature type="chain" id="PRO_5022831756" description="Superoxide dismutase [Cu-Zn]" evidence="3">
    <location>
        <begin position="21"/>
        <end position="186"/>
    </location>
</feature>
<sequence>MIRTLSLAALIAGIALPALAQTPPPSAQAGQTPQDPYQAQFVDNEGKTIGRLTLRGGESAVVARIEIQPGILKPGWHGAHFHTVGDCSDTPKFQNSKGHVNHDQSKHGLLNAEGPDEGDLPNIFAAADGSVNAEISTFLIGLRAQDQEPGLLDADGSALVIHANEDDHMSQPIGGAGDRVACAVIK</sequence>
<keyword evidence="3" id="KW-0732">Signal</keyword>
<comment type="cofactor">
    <cofactor evidence="2">
        <name>Cu cation</name>
        <dbReference type="ChEBI" id="CHEBI:23378"/>
    </cofactor>
    <text evidence="2">Binds 1 copper ion per subunit.</text>
</comment>
<keyword evidence="2" id="KW-0862">Zinc</keyword>
<comment type="catalytic activity">
    <reaction evidence="2">
        <text>2 superoxide + 2 H(+) = H2O2 + O2</text>
        <dbReference type="Rhea" id="RHEA:20696"/>
        <dbReference type="ChEBI" id="CHEBI:15378"/>
        <dbReference type="ChEBI" id="CHEBI:15379"/>
        <dbReference type="ChEBI" id="CHEBI:16240"/>
        <dbReference type="ChEBI" id="CHEBI:18421"/>
        <dbReference type="EC" id="1.15.1.1"/>
    </reaction>
</comment>
<dbReference type="GO" id="GO:0004784">
    <property type="term" value="F:superoxide dismutase activity"/>
    <property type="evidence" value="ECO:0007669"/>
    <property type="project" value="UniProtKB-EC"/>
</dbReference>
<dbReference type="PROSITE" id="PS00087">
    <property type="entry name" value="SOD_CU_ZN_1"/>
    <property type="match status" value="1"/>
</dbReference>
<reference evidence="5 6" key="2">
    <citation type="submission" date="2019-09" db="EMBL/GenBank/DDBJ databases">
        <authorList>
            <person name="Jin C."/>
        </authorList>
    </citation>
    <scope>NUCLEOTIDE SEQUENCE [LARGE SCALE GENOMIC DNA]</scope>
    <source>
        <strain evidence="5 6">BN140002</strain>
    </source>
</reference>
<dbReference type="AlphaFoldDB" id="A0A5B2V941"/>